<name>A0A1I7ZIP2_9BILA</name>
<reference evidence="2" key="1">
    <citation type="submission" date="2016-11" db="UniProtKB">
        <authorList>
            <consortium name="WormBaseParasite"/>
        </authorList>
    </citation>
    <scope>IDENTIFICATION</scope>
</reference>
<dbReference type="Proteomes" id="UP000095287">
    <property type="component" value="Unplaced"/>
</dbReference>
<evidence type="ECO:0000313" key="2">
    <source>
        <dbReference type="WBParaSite" id="L893_g26922.t1"/>
    </source>
</evidence>
<dbReference type="WBParaSite" id="L893_g26922.t1">
    <property type="protein sequence ID" value="L893_g26922.t1"/>
    <property type="gene ID" value="L893_g26922"/>
</dbReference>
<protein>
    <submittedName>
        <fullName evidence="2">Uncharacterized protein</fullName>
    </submittedName>
</protein>
<evidence type="ECO:0000313" key="1">
    <source>
        <dbReference type="Proteomes" id="UP000095287"/>
    </source>
</evidence>
<sequence length="132" mass="14709">MVTVSGSADIHRKNSIADAPIFPFPIFPVPIISATQTTSRKISIDPENCTVGGSSVDGPIFPFPIFPISIYPSYPRINLATQTYHDKRRSVTVTPVTRVEHDGRTRQRRRTKSRRAREVGTLTSACETVFCF</sequence>
<organism evidence="1 2">
    <name type="scientific">Steinernema glaseri</name>
    <dbReference type="NCBI Taxonomy" id="37863"/>
    <lineage>
        <taxon>Eukaryota</taxon>
        <taxon>Metazoa</taxon>
        <taxon>Ecdysozoa</taxon>
        <taxon>Nematoda</taxon>
        <taxon>Chromadorea</taxon>
        <taxon>Rhabditida</taxon>
        <taxon>Tylenchina</taxon>
        <taxon>Panagrolaimomorpha</taxon>
        <taxon>Strongyloidoidea</taxon>
        <taxon>Steinernematidae</taxon>
        <taxon>Steinernema</taxon>
    </lineage>
</organism>
<proteinExistence type="predicted"/>
<keyword evidence="1" id="KW-1185">Reference proteome</keyword>
<accession>A0A1I7ZIP2</accession>
<dbReference type="AlphaFoldDB" id="A0A1I7ZIP2"/>